<dbReference type="PROSITE" id="PS50928">
    <property type="entry name" value="ABC_TM1"/>
    <property type="match status" value="1"/>
</dbReference>
<evidence type="ECO:0000256" key="7">
    <source>
        <dbReference type="ARBA" id="ARBA00022989"/>
    </source>
</evidence>
<dbReference type="AlphaFoldDB" id="A0A370H5K6"/>
<dbReference type="InterPro" id="IPR035906">
    <property type="entry name" value="MetI-like_sf"/>
</dbReference>
<feature type="transmembrane region" description="Helical" evidence="9">
    <location>
        <begin position="119"/>
        <end position="143"/>
    </location>
</feature>
<keyword evidence="3" id="KW-1003">Cell membrane</keyword>
<gene>
    <name evidence="11" type="ORF">DES45_11723</name>
</gene>
<name>A0A370H5K6_9HYPH</name>
<dbReference type="GO" id="GO:0055085">
    <property type="term" value="P:transmembrane transport"/>
    <property type="evidence" value="ECO:0007669"/>
    <property type="project" value="InterPro"/>
</dbReference>
<evidence type="ECO:0000256" key="4">
    <source>
        <dbReference type="ARBA" id="ARBA00022692"/>
    </source>
</evidence>
<dbReference type="Pfam" id="PF00528">
    <property type="entry name" value="BPD_transp_1"/>
    <property type="match status" value="1"/>
</dbReference>
<dbReference type="GO" id="GO:0015833">
    <property type="term" value="P:peptide transport"/>
    <property type="evidence" value="ECO:0007669"/>
    <property type="project" value="UniProtKB-KW"/>
</dbReference>
<comment type="subcellular location">
    <subcellularLocation>
        <location evidence="1 9">Cell membrane</location>
        <topology evidence="1 9">Multi-pass membrane protein</topology>
    </subcellularLocation>
</comment>
<dbReference type="PANTHER" id="PTHR43386:SF1">
    <property type="entry name" value="D,D-DIPEPTIDE TRANSPORT SYSTEM PERMEASE PROTEIN DDPC-RELATED"/>
    <property type="match status" value="1"/>
</dbReference>
<accession>A0A370H5K6</accession>
<proteinExistence type="inferred from homology"/>
<evidence type="ECO:0000256" key="2">
    <source>
        <dbReference type="ARBA" id="ARBA00022448"/>
    </source>
</evidence>
<evidence type="ECO:0000256" key="9">
    <source>
        <dbReference type="RuleBase" id="RU363032"/>
    </source>
</evidence>
<evidence type="ECO:0000256" key="3">
    <source>
        <dbReference type="ARBA" id="ARBA00022475"/>
    </source>
</evidence>
<dbReference type="GO" id="GO:0015031">
    <property type="term" value="P:protein transport"/>
    <property type="evidence" value="ECO:0007669"/>
    <property type="project" value="UniProtKB-KW"/>
</dbReference>
<comment type="similarity">
    <text evidence="9">Belongs to the binding-protein-dependent transport system permease family.</text>
</comment>
<feature type="transmembrane region" description="Helical" evidence="9">
    <location>
        <begin position="149"/>
        <end position="167"/>
    </location>
</feature>
<dbReference type="InterPro" id="IPR000515">
    <property type="entry name" value="MetI-like"/>
</dbReference>
<evidence type="ECO:0000259" key="10">
    <source>
        <dbReference type="PROSITE" id="PS50928"/>
    </source>
</evidence>
<dbReference type="PANTHER" id="PTHR43386">
    <property type="entry name" value="OLIGOPEPTIDE TRANSPORT SYSTEM PERMEASE PROTEIN APPC"/>
    <property type="match status" value="1"/>
</dbReference>
<reference evidence="11 12" key="1">
    <citation type="submission" date="2018-07" db="EMBL/GenBank/DDBJ databases">
        <title>Genomic Encyclopedia of Type Strains, Phase IV (KMG-IV): sequencing the most valuable type-strain genomes for metagenomic binning, comparative biology and taxonomic classification.</title>
        <authorList>
            <person name="Goeker M."/>
        </authorList>
    </citation>
    <scope>NUCLEOTIDE SEQUENCE [LARGE SCALE GENOMIC DNA]</scope>
    <source>
        <strain evidence="11 12">DSM 14364</strain>
    </source>
</reference>
<keyword evidence="5" id="KW-0571">Peptide transport</keyword>
<feature type="transmembrane region" description="Helical" evidence="9">
    <location>
        <begin position="17"/>
        <end position="34"/>
    </location>
</feature>
<dbReference type="InterPro" id="IPR025966">
    <property type="entry name" value="OppC_N"/>
</dbReference>
<dbReference type="GO" id="GO:0005886">
    <property type="term" value="C:plasma membrane"/>
    <property type="evidence" value="ECO:0007669"/>
    <property type="project" value="UniProtKB-SubCell"/>
</dbReference>
<dbReference type="Gene3D" id="1.10.3720.10">
    <property type="entry name" value="MetI-like"/>
    <property type="match status" value="1"/>
</dbReference>
<dbReference type="CDD" id="cd06261">
    <property type="entry name" value="TM_PBP2"/>
    <property type="match status" value="1"/>
</dbReference>
<organism evidence="11 12">
    <name type="scientific">Microvirga subterranea</name>
    <dbReference type="NCBI Taxonomy" id="186651"/>
    <lineage>
        <taxon>Bacteria</taxon>
        <taxon>Pseudomonadati</taxon>
        <taxon>Pseudomonadota</taxon>
        <taxon>Alphaproteobacteria</taxon>
        <taxon>Hyphomicrobiales</taxon>
        <taxon>Methylobacteriaceae</taxon>
        <taxon>Microvirga</taxon>
    </lineage>
</organism>
<evidence type="ECO:0000313" key="11">
    <source>
        <dbReference type="EMBL" id="RDI51494.1"/>
    </source>
</evidence>
<feature type="transmembrane region" description="Helical" evidence="9">
    <location>
        <begin position="87"/>
        <end position="107"/>
    </location>
</feature>
<evidence type="ECO:0000256" key="1">
    <source>
        <dbReference type="ARBA" id="ARBA00004651"/>
    </source>
</evidence>
<evidence type="ECO:0000256" key="6">
    <source>
        <dbReference type="ARBA" id="ARBA00022927"/>
    </source>
</evidence>
<feature type="transmembrane region" description="Helical" evidence="9">
    <location>
        <begin position="201"/>
        <end position="230"/>
    </location>
</feature>
<keyword evidence="2 9" id="KW-0813">Transport</keyword>
<dbReference type="RefSeq" id="WP_114773063.1">
    <property type="nucleotide sequence ID" value="NZ_QQBB01000017.1"/>
</dbReference>
<evidence type="ECO:0000256" key="5">
    <source>
        <dbReference type="ARBA" id="ARBA00022856"/>
    </source>
</evidence>
<dbReference type="Proteomes" id="UP000254925">
    <property type="component" value="Unassembled WGS sequence"/>
</dbReference>
<keyword evidence="7 9" id="KW-1133">Transmembrane helix</keyword>
<dbReference type="Pfam" id="PF12911">
    <property type="entry name" value="OppC_N"/>
    <property type="match status" value="1"/>
</dbReference>
<feature type="transmembrane region" description="Helical" evidence="9">
    <location>
        <begin position="250"/>
        <end position="273"/>
    </location>
</feature>
<keyword evidence="6" id="KW-0653">Protein transport</keyword>
<comment type="caution">
    <text evidence="11">The sequence shown here is derived from an EMBL/GenBank/DDBJ whole genome shotgun (WGS) entry which is preliminary data.</text>
</comment>
<protein>
    <submittedName>
        <fullName evidence="11">Peptide/nickel transport system permease protein</fullName>
    </submittedName>
</protein>
<dbReference type="EMBL" id="QQBB01000017">
    <property type="protein sequence ID" value="RDI51494.1"/>
    <property type="molecule type" value="Genomic_DNA"/>
</dbReference>
<keyword evidence="4 9" id="KW-0812">Transmembrane</keyword>
<evidence type="ECO:0000313" key="12">
    <source>
        <dbReference type="Proteomes" id="UP000254925"/>
    </source>
</evidence>
<feature type="domain" description="ABC transmembrane type-1" evidence="10">
    <location>
        <begin position="84"/>
        <end position="273"/>
    </location>
</feature>
<keyword evidence="8 9" id="KW-0472">Membrane</keyword>
<dbReference type="OrthoDB" id="9812701at2"/>
<dbReference type="InterPro" id="IPR050366">
    <property type="entry name" value="BP-dependent_transpt_permease"/>
</dbReference>
<sequence>MTEAVARAISALRLNRAVLAIALIVLAILVALAITGDALAPMDPAQQSLRARLKPPGFEGRTGIHWLGTDAVGRDILSLIVAGARPALLVSGLAVALAGFIGVLVGMFAGFRGGRMVDLLLYITNIQLAFPFFLLAVTIVGIVRPSVSLVVFVIALGCWVPFARIAYSETMQIVEQEYIEAVHVMRGTTFRILLRHVLPNILPNIIVLATFALGTAIVMESGLSFVGLGVPTRTPTWGKMLSEGRDYMQTAWWLTVFPGFAIFLLVLSINVCGERLRDITDPKLMGR</sequence>
<dbReference type="SUPFAM" id="SSF161098">
    <property type="entry name" value="MetI-like"/>
    <property type="match status" value="1"/>
</dbReference>
<evidence type="ECO:0000256" key="8">
    <source>
        <dbReference type="ARBA" id="ARBA00023136"/>
    </source>
</evidence>
<keyword evidence="12" id="KW-1185">Reference proteome</keyword>